<evidence type="ECO:0000313" key="3">
    <source>
        <dbReference type="Proteomes" id="UP000298216"/>
    </source>
</evidence>
<dbReference type="OrthoDB" id="9811244at2"/>
<dbReference type="PANTHER" id="PTHR33677">
    <property type="entry name" value="TRANSCRIPTIONAL REPRESSOR FRMR-RELATED"/>
    <property type="match status" value="1"/>
</dbReference>
<name>A0A4Y9RV86_9CAUL</name>
<dbReference type="Pfam" id="PF02583">
    <property type="entry name" value="Trns_repr_metal"/>
    <property type="match status" value="1"/>
</dbReference>
<dbReference type="PANTHER" id="PTHR33677:SF3">
    <property type="entry name" value="COPPER-SENSING TRANSCRIPTIONAL REPRESSOR RICR"/>
    <property type="match status" value="1"/>
</dbReference>
<comment type="caution">
    <text evidence="2">The sequence shown here is derived from an EMBL/GenBank/DDBJ whole genome shotgun (WGS) entry which is preliminary data.</text>
</comment>
<dbReference type="GeneID" id="94375270"/>
<protein>
    <submittedName>
        <fullName evidence="2">Metal-sensitive transcriptional regulator</fullName>
    </submittedName>
</protein>
<dbReference type="CDD" id="cd10148">
    <property type="entry name" value="CsoR-like_DUF156"/>
    <property type="match status" value="1"/>
</dbReference>
<dbReference type="InterPro" id="IPR038390">
    <property type="entry name" value="Metal_Tscrpt_repr_sf"/>
</dbReference>
<dbReference type="RefSeq" id="WP_040349360.1">
    <property type="nucleotide sequence ID" value="NZ_SPVH01000007.1"/>
</dbReference>
<evidence type="ECO:0000313" key="2">
    <source>
        <dbReference type="EMBL" id="TFW11218.1"/>
    </source>
</evidence>
<dbReference type="InterPro" id="IPR003735">
    <property type="entry name" value="Metal_Tscrpt_repr"/>
</dbReference>
<organism evidence="2 3">
    <name type="scientific">Brevundimonas intermedia</name>
    <dbReference type="NCBI Taxonomy" id="74315"/>
    <lineage>
        <taxon>Bacteria</taxon>
        <taxon>Pseudomonadati</taxon>
        <taxon>Pseudomonadota</taxon>
        <taxon>Alphaproteobacteria</taxon>
        <taxon>Caulobacterales</taxon>
        <taxon>Caulobacteraceae</taxon>
        <taxon>Brevundimonas</taxon>
    </lineage>
</organism>
<evidence type="ECO:0000256" key="1">
    <source>
        <dbReference type="ARBA" id="ARBA00005260"/>
    </source>
</evidence>
<dbReference type="Proteomes" id="UP000298216">
    <property type="component" value="Unassembled WGS sequence"/>
</dbReference>
<gene>
    <name evidence="2" type="ORF">EGY25_16285</name>
</gene>
<dbReference type="GO" id="GO:0003677">
    <property type="term" value="F:DNA binding"/>
    <property type="evidence" value="ECO:0007669"/>
    <property type="project" value="InterPro"/>
</dbReference>
<dbReference type="AlphaFoldDB" id="A0A4Y9RV86"/>
<dbReference type="GO" id="GO:0045892">
    <property type="term" value="P:negative regulation of DNA-templated transcription"/>
    <property type="evidence" value="ECO:0007669"/>
    <property type="project" value="UniProtKB-ARBA"/>
</dbReference>
<proteinExistence type="inferred from homology"/>
<comment type="similarity">
    <text evidence="1">Belongs to the FrmR/RcnR family.</text>
</comment>
<dbReference type="Gene3D" id="1.20.58.1000">
    <property type="entry name" value="Metal-sensitive repressor, helix protomer"/>
    <property type="match status" value="1"/>
</dbReference>
<dbReference type="GO" id="GO:0046872">
    <property type="term" value="F:metal ion binding"/>
    <property type="evidence" value="ECO:0007669"/>
    <property type="project" value="InterPro"/>
</dbReference>
<accession>A0A4Y9RV86</accession>
<dbReference type="EMBL" id="SPVH01000007">
    <property type="protein sequence ID" value="TFW11218.1"/>
    <property type="molecule type" value="Genomic_DNA"/>
</dbReference>
<sequence>MQTDTKPKVLNRLSRIEGQVRGISRMVEDDRYCVDLLTQLQAVRAALHRVETEVLRDHLDHCVMGAMTGDDPEDRKAKAGELIELLARAGR</sequence>
<keyword evidence="3" id="KW-1185">Reference proteome</keyword>
<reference evidence="2 3" key="1">
    <citation type="submission" date="2019-03" db="EMBL/GenBank/DDBJ databases">
        <title>Draft genome of Brevundimonas sp. a heavy metal resistant soil bacteria.</title>
        <authorList>
            <person name="Soto J."/>
        </authorList>
    </citation>
    <scope>NUCLEOTIDE SEQUENCE [LARGE SCALE GENOMIC DNA]</scope>
    <source>
        <strain evidence="2 3">B-10</strain>
    </source>
</reference>